<protein>
    <recommendedName>
        <fullName evidence="3">CopG family transcriptional regulator</fullName>
    </recommendedName>
</protein>
<comment type="caution">
    <text evidence="1">The sequence shown here is derived from an EMBL/GenBank/DDBJ whole genome shotgun (WGS) entry which is preliminary data.</text>
</comment>
<sequence>MGKKRLRGEGQDYDEVKVRVNLALTPTAKRLLQEQAASADCKSLSDYIEKLARNQLT</sequence>
<reference evidence="1" key="1">
    <citation type="submission" date="2018-12" db="EMBL/GenBank/DDBJ databases">
        <authorList>
            <person name="Will S."/>
            <person name="Neumann-Schaal M."/>
            <person name="Henke P."/>
        </authorList>
    </citation>
    <scope>NUCLEOTIDE SEQUENCE</scope>
    <source>
        <strain evidence="1">PCC 7102</strain>
    </source>
</reference>
<organism evidence="1 2">
    <name type="scientific">Dulcicalothrix desertica PCC 7102</name>
    <dbReference type="NCBI Taxonomy" id="232991"/>
    <lineage>
        <taxon>Bacteria</taxon>
        <taxon>Bacillati</taxon>
        <taxon>Cyanobacteriota</taxon>
        <taxon>Cyanophyceae</taxon>
        <taxon>Nostocales</taxon>
        <taxon>Calotrichaceae</taxon>
        <taxon>Dulcicalothrix</taxon>
    </lineage>
</organism>
<dbReference type="RefSeq" id="WP_158633022.1">
    <property type="nucleotide sequence ID" value="NZ_RSCL01000055.1"/>
</dbReference>
<evidence type="ECO:0008006" key="3">
    <source>
        <dbReference type="Google" id="ProtNLM"/>
    </source>
</evidence>
<evidence type="ECO:0000313" key="1">
    <source>
        <dbReference type="EMBL" id="RUS93786.1"/>
    </source>
</evidence>
<accession>A0A3S1AJW8</accession>
<dbReference type="EMBL" id="RSCL01000055">
    <property type="protein sequence ID" value="RUS93786.1"/>
    <property type="molecule type" value="Genomic_DNA"/>
</dbReference>
<name>A0A3S1AJW8_9CYAN</name>
<keyword evidence="2" id="KW-1185">Reference proteome</keyword>
<dbReference type="AlphaFoldDB" id="A0A3S1AJW8"/>
<dbReference type="Proteomes" id="UP000271624">
    <property type="component" value="Unassembled WGS sequence"/>
</dbReference>
<evidence type="ECO:0000313" key="2">
    <source>
        <dbReference type="Proteomes" id="UP000271624"/>
    </source>
</evidence>
<dbReference type="OrthoDB" id="516757at2"/>
<reference evidence="1" key="2">
    <citation type="journal article" date="2019" name="Genome Biol. Evol.">
        <title>Day and night: Metabolic profiles and evolutionary relationships of six axenic non-marine cyanobacteria.</title>
        <authorList>
            <person name="Will S.E."/>
            <person name="Henke P."/>
            <person name="Boedeker C."/>
            <person name="Huang S."/>
            <person name="Brinkmann H."/>
            <person name="Rohde M."/>
            <person name="Jarek M."/>
            <person name="Friedl T."/>
            <person name="Seufert S."/>
            <person name="Schumacher M."/>
            <person name="Overmann J."/>
            <person name="Neumann-Schaal M."/>
            <person name="Petersen J."/>
        </authorList>
    </citation>
    <scope>NUCLEOTIDE SEQUENCE [LARGE SCALE GENOMIC DNA]</scope>
    <source>
        <strain evidence="1">PCC 7102</strain>
    </source>
</reference>
<gene>
    <name evidence="1" type="ORF">DSM106972_095450</name>
</gene>
<proteinExistence type="predicted"/>